<dbReference type="AlphaFoldDB" id="A0A7S3LE92"/>
<evidence type="ECO:0000313" key="2">
    <source>
        <dbReference type="EMBL" id="CAE0418704.1"/>
    </source>
</evidence>
<reference evidence="2" key="1">
    <citation type="submission" date="2021-01" db="EMBL/GenBank/DDBJ databases">
        <authorList>
            <person name="Corre E."/>
            <person name="Pelletier E."/>
            <person name="Niang G."/>
            <person name="Scheremetjew M."/>
            <person name="Finn R."/>
            <person name="Kale V."/>
            <person name="Holt S."/>
            <person name="Cochrane G."/>
            <person name="Meng A."/>
            <person name="Brown T."/>
            <person name="Cohen L."/>
        </authorList>
    </citation>
    <scope>NUCLEOTIDE SEQUENCE</scope>
    <source>
        <strain evidence="2">CCMP127</strain>
    </source>
</reference>
<accession>A0A7S3LE92</accession>
<proteinExistence type="predicted"/>
<dbReference type="EMBL" id="HBIM01020774">
    <property type="protein sequence ID" value="CAE0418704.1"/>
    <property type="molecule type" value="Transcribed_RNA"/>
</dbReference>
<name>A0A7S3LE92_9STRA</name>
<keyword evidence="1" id="KW-0732">Signal</keyword>
<protein>
    <recommendedName>
        <fullName evidence="3">Nucleotide-diphospho-sugar transferase domain-containing protein</fullName>
    </recommendedName>
</protein>
<evidence type="ECO:0008006" key="3">
    <source>
        <dbReference type="Google" id="ProtNLM"/>
    </source>
</evidence>
<feature type="chain" id="PRO_5030573116" description="Nucleotide-diphospho-sugar transferase domain-containing protein" evidence="1">
    <location>
        <begin position="24"/>
        <end position="432"/>
    </location>
</feature>
<evidence type="ECO:0000256" key="1">
    <source>
        <dbReference type="SAM" id="SignalP"/>
    </source>
</evidence>
<sequence length="432" mass="48590">MLKRCILLEIIVALAISISLVGTRVFADENAGLLRRRLEEEDSPFLTAPAAHVVGPTAFPKPTDTKHLQNVPLEPYLKPISGTHRPDQDAILLFASEYQLDTYVLFVESLRKTGYAGDVVMAIHPNDWKKHPIQEYLKSYAEPAQGEPHLVIFATKPDCFNMERHHVDSSKGGSRTCQFHELYGTKDAVSGVITPVPDPRPDRTVANIRYEIYWLMAINYNPHSWLMLVDARDTVFQDNPFGNVPRSDPTDKGGLLYFFGENRDATRIGLSKQNNKWIRTAYGDVIGDALADKPTICSGATLGEQVALETYLRAMVVEADETGTVLMGSDQGFHNRLYYSSKLTNTPTIKSITVFDQGKGIVNNMGALRTKPLAEWGNGNIVKQDGVDFQVLNWDGSVSPVVHQFDRHKELSQYFFKTKKKDYLEAWRSRQK</sequence>
<organism evidence="2">
    <name type="scientific">Amphora coffeiformis</name>
    <dbReference type="NCBI Taxonomy" id="265554"/>
    <lineage>
        <taxon>Eukaryota</taxon>
        <taxon>Sar</taxon>
        <taxon>Stramenopiles</taxon>
        <taxon>Ochrophyta</taxon>
        <taxon>Bacillariophyta</taxon>
        <taxon>Bacillariophyceae</taxon>
        <taxon>Bacillariophycidae</taxon>
        <taxon>Thalassiophysales</taxon>
        <taxon>Catenulaceae</taxon>
        <taxon>Amphora</taxon>
    </lineage>
</organism>
<feature type="signal peptide" evidence="1">
    <location>
        <begin position="1"/>
        <end position="23"/>
    </location>
</feature>
<gene>
    <name evidence="2" type="ORF">ACOF00016_LOCUS15572</name>
</gene>